<dbReference type="Gene3D" id="3.30.420.10">
    <property type="entry name" value="Ribonuclease H-like superfamily/Ribonuclease H"/>
    <property type="match status" value="2"/>
</dbReference>
<dbReference type="Pfam" id="PF04857">
    <property type="entry name" value="CAF1"/>
    <property type="match status" value="1"/>
</dbReference>
<accession>A0A8R1HTQ3</accession>
<dbReference type="GO" id="GO:0005634">
    <property type="term" value="C:nucleus"/>
    <property type="evidence" value="ECO:0007669"/>
    <property type="project" value="TreeGrafter"/>
</dbReference>
<dbReference type="InterPro" id="IPR006941">
    <property type="entry name" value="RNase_CAF1"/>
</dbReference>
<dbReference type="GO" id="GO:0034587">
    <property type="term" value="P:piRNA processing"/>
    <property type="evidence" value="ECO:0007669"/>
    <property type="project" value="EnsemblMetazoa"/>
</dbReference>
<dbReference type="GO" id="GO:0000289">
    <property type="term" value="P:nuclear-transcribed mRNA poly(A) tail shortening"/>
    <property type="evidence" value="ECO:0007669"/>
    <property type="project" value="TreeGrafter"/>
</dbReference>
<sequence>MWNPFLSLFIHVAEEMTTITDANFLQYAPQLRESILCSDFIAIDFEFFGLDTDAISLHDTIETRYCLLRNNVIKYRPCQLGLSIFKQMKNGSYVADTYSIPLLRRTGPSDSLLNTKSMRFLMNHELDLRQIFAEGVEYCNRSELKAFQRALKSGELLSSIGKENVGKIECLKVMLLEKIYQANSELITHSTEEFIPPSPALNPRSSIALKMPGAKKSTFEICVFIYEMTKSFPQFQFSVDEQKFSLIVNNLPNMIDRNENLKHAQNKCLEAFVGISAIMETAMLKRKLIVGHNSLLDFIYMYHYFFETLPESYDDFKRIFHKLCPKVVDTKVLALMLRTEIPEVDNSLEHLGNFFHSDRADRMVPPEIRGAIKLWTHNGNTEEFDQKSYHDAGYDAYITGSVFLKLAHIFVNKRNLMKNEIINFKRMLQFLVTSVQNRLPFQLLDVGWCNLAGKDEKGFRPDIITVVRRDRQPIDVVEFKKQEDDLEKVMATYKFSMERTRDQMAILLATNTPSSYAFLCSRFSKNKTLGLRDELQTGISMTFEQRLMSWRLFKDEMSEFNPSTTLCAYEQVRKMEAALLIEARITE</sequence>
<dbReference type="AlphaFoldDB" id="A0A8R1HTQ3"/>
<reference evidence="2" key="2">
    <citation type="submission" date="2022-06" db="UniProtKB">
        <authorList>
            <consortium name="EnsemblMetazoa"/>
        </authorList>
    </citation>
    <scope>IDENTIFICATION</scope>
    <source>
        <strain evidence="2">DF5081</strain>
    </source>
</reference>
<name>A0A8R1HTQ3_CAEJA</name>
<dbReference type="SUPFAM" id="SSF53098">
    <property type="entry name" value="Ribonuclease H-like"/>
    <property type="match status" value="1"/>
</dbReference>
<dbReference type="InterPro" id="IPR051181">
    <property type="entry name" value="CAF1_poly(A)_ribonucleases"/>
</dbReference>
<dbReference type="PANTHER" id="PTHR15092">
    <property type="entry name" value="POLY A -SPECIFIC RIBONUCLEASE/TARGET OF EGR1, MEMBER 1"/>
    <property type="match status" value="1"/>
</dbReference>
<proteinExistence type="inferred from homology"/>
<dbReference type="GO" id="GO:1990432">
    <property type="term" value="P:siRNA 3'-end processing"/>
    <property type="evidence" value="ECO:0007669"/>
    <property type="project" value="TreeGrafter"/>
</dbReference>
<comment type="similarity">
    <text evidence="1">Belongs to the CAF1 family.</text>
</comment>
<evidence type="ECO:0000256" key="1">
    <source>
        <dbReference type="ARBA" id="ARBA00008372"/>
    </source>
</evidence>
<dbReference type="GO" id="GO:1990431">
    <property type="term" value="P:priRNA 3'-end processing"/>
    <property type="evidence" value="ECO:0007669"/>
    <property type="project" value="TreeGrafter"/>
</dbReference>
<organism evidence="2 3">
    <name type="scientific">Caenorhabditis japonica</name>
    <dbReference type="NCBI Taxonomy" id="281687"/>
    <lineage>
        <taxon>Eukaryota</taxon>
        <taxon>Metazoa</taxon>
        <taxon>Ecdysozoa</taxon>
        <taxon>Nematoda</taxon>
        <taxon>Chromadorea</taxon>
        <taxon>Rhabditida</taxon>
        <taxon>Rhabditina</taxon>
        <taxon>Rhabditomorpha</taxon>
        <taxon>Rhabditoidea</taxon>
        <taxon>Rhabditidae</taxon>
        <taxon>Peloderinae</taxon>
        <taxon>Caenorhabditis</taxon>
    </lineage>
</organism>
<dbReference type="GO" id="GO:0071025">
    <property type="term" value="P:RNA surveillance"/>
    <property type="evidence" value="ECO:0007669"/>
    <property type="project" value="EnsemblMetazoa"/>
</dbReference>
<keyword evidence="3" id="KW-1185">Reference proteome</keyword>
<dbReference type="GO" id="GO:0003723">
    <property type="term" value="F:RNA binding"/>
    <property type="evidence" value="ECO:0007669"/>
    <property type="project" value="TreeGrafter"/>
</dbReference>
<dbReference type="GO" id="GO:0043186">
    <property type="term" value="C:P granule"/>
    <property type="evidence" value="ECO:0007669"/>
    <property type="project" value="EnsemblMetazoa"/>
</dbReference>
<protein>
    <submittedName>
        <fullName evidence="2">Uncharacterized protein</fullName>
    </submittedName>
</protein>
<dbReference type="Proteomes" id="UP000005237">
    <property type="component" value="Unassembled WGS sequence"/>
</dbReference>
<dbReference type="PANTHER" id="PTHR15092:SF22">
    <property type="entry name" value="POLY(A)-SPECIFIC RIBONUCLEASE PNLDC1"/>
    <property type="match status" value="1"/>
</dbReference>
<dbReference type="InterPro" id="IPR012337">
    <property type="entry name" value="RNaseH-like_sf"/>
</dbReference>
<reference evidence="3" key="1">
    <citation type="submission" date="2010-08" db="EMBL/GenBank/DDBJ databases">
        <authorList>
            <consortium name="Caenorhabditis japonica Sequencing Consortium"/>
            <person name="Wilson R.K."/>
        </authorList>
    </citation>
    <scope>NUCLEOTIDE SEQUENCE [LARGE SCALE GENOMIC DNA]</scope>
    <source>
        <strain evidence="3">DF5081</strain>
    </source>
</reference>
<evidence type="ECO:0000313" key="3">
    <source>
        <dbReference type="Proteomes" id="UP000005237"/>
    </source>
</evidence>
<dbReference type="GO" id="GO:0000175">
    <property type="term" value="F:3'-5'-RNA exonuclease activity"/>
    <property type="evidence" value="ECO:0007669"/>
    <property type="project" value="EnsemblMetazoa"/>
</dbReference>
<dbReference type="InterPro" id="IPR036397">
    <property type="entry name" value="RNaseH_sf"/>
</dbReference>
<evidence type="ECO:0000313" key="2">
    <source>
        <dbReference type="EnsemblMetazoa" id="CJA06334.1"/>
    </source>
</evidence>
<dbReference type="EnsemblMetazoa" id="CJA06334.1">
    <property type="protein sequence ID" value="CJA06334.1"/>
    <property type="gene ID" value="WBGene00125538"/>
</dbReference>
<dbReference type="GO" id="GO:0005783">
    <property type="term" value="C:endoplasmic reticulum"/>
    <property type="evidence" value="ECO:0007669"/>
    <property type="project" value="TreeGrafter"/>
</dbReference>